<comment type="caution">
    <text evidence="2">The sequence shown here is derived from an EMBL/GenBank/DDBJ whole genome shotgun (WGS) entry which is preliminary data.</text>
</comment>
<evidence type="ECO:0000256" key="1">
    <source>
        <dbReference type="SAM" id="MobiDB-lite"/>
    </source>
</evidence>
<keyword evidence="3" id="KW-1185">Reference proteome</keyword>
<organism evidence="2 3">
    <name type="scientific">Nocardioides aquiterrae</name>
    <dbReference type="NCBI Taxonomy" id="203799"/>
    <lineage>
        <taxon>Bacteria</taxon>
        <taxon>Bacillati</taxon>
        <taxon>Actinomycetota</taxon>
        <taxon>Actinomycetes</taxon>
        <taxon>Propionibacteriales</taxon>
        <taxon>Nocardioidaceae</taxon>
        <taxon>Nocardioides</taxon>
    </lineage>
</organism>
<accession>A0ABN1UCI1</accession>
<evidence type="ECO:0000313" key="2">
    <source>
        <dbReference type="EMBL" id="GAA1136929.1"/>
    </source>
</evidence>
<proteinExistence type="predicted"/>
<reference evidence="2 3" key="1">
    <citation type="journal article" date="2019" name="Int. J. Syst. Evol. Microbiol.">
        <title>The Global Catalogue of Microorganisms (GCM) 10K type strain sequencing project: providing services to taxonomists for standard genome sequencing and annotation.</title>
        <authorList>
            <consortium name="The Broad Institute Genomics Platform"/>
            <consortium name="The Broad Institute Genome Sequencing Center for Infectious Disease"/>
            <person name="Wu L."/>
            <person name="Ma J."/>
        </authorList>
    </citation>
    <scope>NUCLEOTIDE SEQUENCE [LARGE SCALE GENOMIC DNA]</scope>
    <source>
        <strain evidence="2 3">JCM 11813</strain>
    </source>
</reference>
<gene>
    <name evidence="2" type="ORF">GCM10009606_16200</name>
</gene>
<evidence type="ECO:0008006" key="4">
    <source>
        <dbReference type="Google" id="ProtNLM"/>
    </source>
</evidence>
<dbReference type="EMBL" id="BAAAJE010000006">
    <property type="protein sequence ID" value="GAA1136929.1"/>
    <property type="molecule type" value="Genomic_DNA"/>
</dbReference>
<evidence type="ECO:0000313" key="3">
    <source>
        <dbReference type="Proteomes" id="UP001499979"/>
    </source>
</evidence>
<feature type="region of interest" description="Disordered" evidence="1">
    <location>
        <begin position="1"/>
        <end position="28"/>
    </location>
</feature>
<sequence length="314" mass="34125">MLLAAGCTAADPGPRPDRRSGCGPISFDDVRGTPPTYLERDELDRFPNDHAVCAGVWLRTGHGFVPQGVVVEGRTAFVSGFDGDAPLHYRYCIVERYDVRTGERLDRLDPVAGQVGDRDPLKCRHGGGLVRDEHGLWLVETSRLWLIDPETLEVQRVWALAPPLRGSFSLIDGRGRIGIGRWYPHRPAQVDWFDPGAIASSTVLDITPAMSSGHTAAPRATQGAVWAALGGRSAAAWFAQSVTRCGILAGPDGARRRAFVPGAEGMDLVGDSLWVVSESGTRHYQQLGGRPVVPQLLRLDVSDFGSWRRPQCSV</sequence>
<protein>
    <recommendedName>
        <fullName evidence="4">Phytase-like domain-containing protein</fullName>
    </recommendedName>
</protein>
<name>A0ABN1UCI1_9ACTN</name>
<dbReference type="Proteomes" id="UP001499979">
    <property type="component" value="Unassembled WGS sequence"/>
</dbReference>
<dbReference type="RefSeq" id="WP_343906985.1">
    <property type="nucleotide sequence ID" value="NZ_BAAAJE010000006.1"/>
</dbReference>